<evidence type="ECO:0000256" key="1">
    <source>
        <dbReference type="SAM" id="MobiDB-lite"/>
    </source>
</evidence>
<feature type="region of interest" description="Disordered" evidence="1">
    <location>
        <begin position="46"/>
        <end position="65"/>
    </location>
</feature>
<dbReference type="InParanoid" id="A0A0D2WTX6"/>
<dbReference type="Proteomes" id="UP000008743">
    <property type="component" value="Unassembled WGS sequence"/>
</dbReference>
<keyword evidence="3" id="KW-1185">Reference proteome</keyword>
<feature type="compositionally biased region" description="Low complexity" evidence="1">
    <location>
        <begin position="46"/>
        <end position="55"/>
    </location>
</feature>
<feature type="compositionally biased region" description="Low complexity" evidence="1">
    <location>
        <begin position="78"/>
        <end position="90"/>
    </location>
</feature>
<dbReference type="InterPro" id="IPR011990">
    <property type="entry name" value="TPR-like_helical_dom_sf"/>
</dbReference>
<dbReference type="Gene3D" id="1.25.40.10">
    <property type="entry name" value="Tetratricopeptide repeat domain"/>
    <property type="match status" value="1"/>
</dbReference>
<dbReference type="RefSeq" id="XP_004346354.1">
    <property type="nucleotide sequence ID" value="XM_004346304.2"/>
</dbReference>
<dbReference type="SUPFAM" id="SSF48452">
    <property type="entry name" value="TPR-like"/>
    <property type="match status" value="1"/>
</dbReference>
<feature type="compositionally biased region" description="Low complexity" evidence="1">
    <location>
        <begin position="115"/>
        <end position="135"/>
    </location>
</feature>
<accession>A0A0D2WTX6</accession>
<dbReference type="AlphaFoldDB" id="A0A0D2WTX6"/>
<name>A0A0D2WTX6_CAPO3</name>
<protein>
    <submittedName>
        <fullName evidence="2">Uncharacterized protein</fullName>
    </submittedName>
</protein>
<gene>
    <name evidence="2" type="ORF">CAOG_005681</name>
</gene>
<reference evidence="3" key="1">
    <citation type="submission" date="2011-02" db="EMBL/GenBank/DDBJ databases">
        <title>The Genome Sequence of Capsaspora owczarzaki ATCC 30864.</title>
        <authorList>
            <person name="Russ C."/>
            <person name="Cuomo C."/>
            <person name="Burger G."/>
            <person name="Gray M.W."/>
            <person name="Holland P.W.H."/>
            <person name="King N."/>
            <person name="Lang F.B.F."/>
            <person name="Roger A.J."/>
            <person name="Ruiz-Trillo I."/>
            <person name="Young S.K."/>
            <person name="Zeng Q."/>
            <person name="Gargeya S."/>
            <person name="Alvarado L."/>
            <person name="Berlin A."/>
            <person name="Chapman S.B."/>
            <person name="Chen Z."/>
            <person name="Freedman E."/>
            <person name="Gellesch M."/>
            <person name="Goldberg J."/>
            <person name="Griggs A."/>
            <person name="Gujja S."/>
            <person name="Heilman E."/>
            <person name="Heiman D."/>
            <person name="Howarth C."/>
            <person name="Mehta T."/>
            <person name="Neiman D."/>
            <person name="Pearson M."/>
            <person name="Roberts A."/>
            <person name="Saif S."/>
            <person name="Shea T."/>
            <person name="Shenoy N."/>
            <person name="Sisk P."/>
            <person name="Stolte C."/>
            <person name="Sykes S."/>
            <person name="White J."/>
            <person name="Yandava C."/>
            <person name="Haas B."/>
            <person name="Nusbaum C."/>
            <person name="Birren B."/>
        </authorList>
    </citation>
    <scope>NUCLEOTIDE SEQUENCE</scope>
    <source>
        <strain evidence="3">ATCC 30864</strain>
    </source>
</reference>
<evidence type="ECO:0000313" key="2">
    <source>
        <dbReference type="EMBL" id="KJE95203.1"/>
    </source>
</evidence>
<feature type="compositionally biased region" description="Basic residues" evidence="1">
    <location>
        <begin position="148"/>
        <end position="157"/>
    </location>
</feature>
<sequence>MLRLIARPVTAVNAAASGTAPPPPVLLPRRHASSSRNVITHQAPRPMAAAAMQQRVPHGGVSSSASWSWRSLSSAAPALGRATRATQAQAHADEETPSTTEASAKERPKAGRANKSTAAAAAAPAKSKSKPSAADTADDDAAAPIKTSSRKHTKTKSKLPAADGGARYPAVTSTLDQHALDLLAAVPKQPKPAANSKRLHEHVRRSRYEYQHTAEASLGRLRSLQMVVLPPLSKFIMFEPSFNQAHTVSNQTVQYPARKRALLPIAADFATVPRLAQQVRNVLVQSAVQVLPRQHTAELYQLASNVVDTPLVRASDVVRNAMTEPYLQFALHVRHLLVGCNSLEGQPRFYMTCGTLLPRIGAYTFLLTEGLATKSWSGICVGPNYLPVRNDLLPEPSSFARLLTSDELVAGRQKSTQRQTTPVVPSPLTRFALHLLNTPGVNVEEALASFRALPDAPKLPIKENDEGTPADAVGKLLSPRLVSITFPLFSTAGVLLVQVAQALRQLCSSNSSSSSSRRRRSNSSNAAESMDVVWPRLNAVAERYFAPLLATNIPSGRLLEQFMLGVVCVYAQHIEAVGIATTFGSRVTATSSRFPSSRGILRPAGAVMVPASAELTSGTQSKTASAARTSCPTSAAATLGPILAGVRGSWWSITSGEPTKPHEYPPDVCLPIPWCPPDSQSVLLHRRLPEAFDSDLLSDNPPRGAVVAQPFTFSVVSSPSWLEHSSPGLAPKSASATTSPDLLALRELVVTLGHTDPSQRSLKLTSLHTIAEHELHLEDFEGALRTCTLGIAIEPNFVQLRLTRAKAAHKLGRHALALEELDAIDSLVEQHRRGDLQLPSATQLLVNNNYAWRAAYGAIEQLRALLDPSTVSD</sequence>
<dbReference type="EMBL" id="KE346368">
    <property type="protein sequence ID" value="KJE95203.1"/>
    <property type="molecule type" value="Genomic_DNA"/>
</dbReference>
<feature type="region of interest" description="Disordered" evidence="1">
    <location>
        <begin position="78"/>
        <end position="166"/>
    </location>
</feature>
<organism evidence="2 3">
    <name type="scientific">Capsaspora owczarzaki (strain ATCC 30864)</name>
    <dbReference type="NCBI Taxonomy" id="595528"/>
    <lineage>
        <taxon>Eukaryota</taxon>
        <taxon>Filasterea</taxon>
        <taxon>Capsaspora</taxon>
    </lineage>
</organism>
<evidence type="ECO:0000313" key="3">
    <source>
        <dbReference type="Proteomes" id="UP000008743"/>
    </source>
</evidence>
<proteinExistence type="predicted"/>